<feature type="region of interest" description="Disordered" evidence="4">
    <location>
        <begin position="623"/>
        <end position="810"/>
    </location>
</feature>
<feature type="compositionally biased region" description="Polar residues" evidence="4">
    <location>
        <begin position="359"/>
        <end position="368"/>
    </location>
</feature>
<accession>G0MAL5</accession>
<comment type="similarity">
    <text evidence="3">Belongs to the UTX family.</text>
</comment>
<feature type="compositionally biased region" description="Basic and acidic residues" evidence="4">
    <location>
        <begin position="634"/>
        <end position="654"/>
    </location>
</feature>
<gene>
    <name evidence="6" type="ORF">CAEBREN_02531</name>
</gene>
<evidence type="ECO:0000256" key="2">
    <source>
        <dbReference type="ARBA" id="ARBA00023242"/>
    </source>
</evidence>
<dbReference type="InterPro" id="IPR051630">
    <property type="entry name" value="Corepressor-Demethylase"/>
</dbReference>
<feature type="region of interest" description="Disordered" evidence="4">
    <location>
        <begin position="1"/>
        <end position="23"/>
    </location>
</feature>
<dbReference type="GO" id="GO:0071558">
    <property type="term" value="F:histone H3K27me2/H3K27me3 demethylase activity"/>
    <property type="evidence" value="ECO:0007669"/>
    <property type="project" value="TreeGrafter"/>
</dbReference>
<dbReference type="InterPro" id="IPR003347">
    <property type="entry name" value="JmjC_dom"/>
</dbReference>
<evidence type="ECO:0000256" key="1">
    <source>
        <dbReference type="ARBA" id="ARBA00004123"/>
    </source>
</evidence>
<feature type="compositionally biased region" description="Basic residues" evidence="4">
    <location>
        <begin position="725"/>
        <end position="734"/>
    </location>
</feature>
<dbReference type="OrthoDB" id="418911at2759"/>
<dbReference type="GO" id="GO:0031490">
    <property type="term" value="F:chromatin DNA binding"/>
    <property type="evidence" value="ECO:0007669"/>
    <property type="project" value="TreeGrafter"/>
</dbReference>
<organism evidence="7">
    <name type="scientific">Caenorhabditis brenneri</name>
    <name type="common">Nematode worm</name>
    <dbReference type="NCBI Taxonomy" id="135651"/>
    <lineage>
        <taxon>Eukaryota</taxon>
        <taxon>Metazoa</taxon>
        <taxon>Ecdysozoa</taxon>
        <taxon>Nematoda</taxon>
        <taxon>Chromadorea</taxon>
        <taxon>Rhabditida</taxon>
        <taxon>Rhabditina</taxon>
        <taxon>Rhabditomorpha</taxon>
        <taxon>Rhabditoidea</taxon>
        <taxon>Rhabditidae</taxon>
        <taxon>Peloderinae</taxon>
        <taxon>Caenorhabditis</taxon>
    </lineage>
</organism>
<feature type="compositionally biased region" description="Polar residues" evidence="4">
    <location>
        <begin position="735"/>
        <end position="749"/>
    </location>
</feature>
<name>G0MAL5_CAEBE</name>
<proteinExistence type="inferred from homology"/>
<keyword evidence="7" id="KW-1185">Reference proteome</keyword>
<evidence type="ECO:0000259" key="5">
    <source>
        <dbReference type="PROSITE" id="PS51184"/>
    </source>
</evidence>
<dbReference type="Gene3D" id="1.20.58.1370">
    <property type="match status" value="1"/>
</dbReference>
<dbReference type="OMA" id="SNENAHE"/>
<dbReference type="PROSITE" id="PS51184">
    <property type="entry name" value="JMJC"/>
    <property type="match status" value="1"/>
</dbReference>
<keyword evidence="2" id="KW-0539">Nucleus</keyword>
<sequence length="1452" mass="162369">MSSDNHSGIELMTTDGTGKRDTFEAAPTSQLSKEAEILLQEVEQQIKKNLTAKKYGSCLLELTPEFRRKEVKRLLEAASINKSKRVEALKHSVLAAQQNIAKIKGAPPKSTSTQTELTNVQDMGMQTGNEALSETLRHGVEREEAESCKTASDQCSNENAHEFWKNKVKRQIIDMLTEHNQAVESLNAQILLLDHDLNKQTGEKGPTVPIFTQTELNNVKNFGTQTETGEKQDSFYEIGKQLNVLKPTIDDLKQGFNNRTEDLVKISSAVAELLKATTTLSNNLEVVSRENTASLEKIISLESPIQKVLSILEGMASTGQLQARAIEANNTPVVLPTATVQHIPQIPRKKSDEVPASSHPVSSCLLNSPEVSTATAQVQISSTPEIGEDTVFSPNNDEKLQGDQQQNCSEGNAVLDEEKEINTSRAASNDGEVAIEFDTSLLQQSTSPVSVEESSKVAQNSYQQENVDVTKEPEEEKEKTAAVVGLIDSDVASVGRNAHESFEQFYNNSRPQSSMNYNFEYEDVQIPQNNSNSFDDLQHGRNSLNPFEPLAANERTQIRTQQQTIGEDQEDPQRICQEHSVETGEKKEMISSPAVSNYDGIAIKADREDSEIALRQITPSMSLDKLSKTASTPHPHETEKVGKKSDGVEKRVDAKQNVAAIGAQMNPNVGVPLEEIEEQGSSDDHLLVQKRTVPQSNDDRFDGLSQHGNDDADEQGPSEPSVSSKPKKMAKRKGTSQNKVTAQVPTGNDIQPVDLMLDDEELAKMLQREEFNMRERRNPTSLTQKRGPPESLSYESKKKKPEQLLDSPENDKVEWYTRRAIASSMFSDSIPLSKKTKEELKKLIAPTEEVYSERIPYKEDATFKELNGKLLQICSDDTLPGNQEEDGAQSDADSEVEIENEDQNNQAVQKTKKKAWRLNSVKKPHKTAPLKVMPLLFTSRLEPGITNQNGQKIVEIVKESAAAGENTPSGIYHSESVTGRSFFEQKGFVQAFGGAGEQLPITQLDYCDANLEKRAMSVSVSIITNIHLQVEQSGSASYSFQALKDDLGEEIIEVLRQRPESINKIARFEEKESSIITESHLEELQLSVFLEKHEKIILTAQEGYKKIVSDYPIKKEALLEVQQELNNAHRPHVEGKADYQFPLVYFGTNFDIPGEAENQQSIIGKLHKWLQPRQGLLSHFPEVMPGITQAQAYFSEPGCRLTARCENQGLGSVHLNLGPDSYEWFAVSMKYAVRLEQLFRDKKAKPYHSGIWLNEEILKEAGISYHKFEQKNGEIVVVNTAVYYWVQSNGFAKMISWNIMPASVTQLAATALFCDQGVAQGFSSVLPFQELLWEIAKKKVYANSEVSKLIKRLLISCLAHCKLEYERAEQDKWKIEKGSPDLFGTAVKCTEDNCPSDILFNLVFVEKHARKPNTRFRCLQCVRTTFKDKTGKDKCYVRYPIEDLVNIFDEYN</sequence>
<dbReference type="HOGENOM" id="CLU_251232_0_0_1"/>
<dbReference type="eggNOG" id="KOG1246">
    <property type="taxonomic scope" value="Eukaryota"/>
</dbReference>
<evidence type="ECO:0000313" key="6">
    <source>
        <dbReference type="EMBL" id="EGT40618.1"/>
    </source>
</evidence>
<dbReference type="SUPFAM" id="SSF51197">
    <property type="entry name" value="Clavaminate synthase-like"/>
    <property type="match status" value="1"/>
</dbReference>
<dbReference type="GO" id="GO:0010468">
    <property type="term" value="P:regulation of gene expression"/>
    <property type="evidence" value="ECO:0007669"/>
    <property type="project" value="TreeGrafter"/>
</dbReference>
<feature type="compositionally biased region" description="Acidic residues" evidence="4">
    <location>
        <begin position="883"/>
        <end position="902"/>
    </location>
</feature>
<feature type="region of interest" description="Disordered" evidence="4">
    <location>
        <begin position="347"/>
        <end position="368"/>
    </location>
</feature>
<dbReference type="PANTHER" id="PTHR14017">
    <property type="entry name" value="LYSINE-SPECIFIC DEMETHYLASE"/>
    <property type="match status" value="1"/>
</dbReference>
<dbReference type="InParanoid" id="G0MAL5"/>
<dbReference type="Proteomes" id="UP000008068">
    <property type="component" value="Unassembled WGS sequence"/>
</dbReference>
<feature type="region of interest" description="Disordered" evidence="4">
    <location>
        <begin position="876"/>
        <end position="914"/>
    </location>
</feature>
<feature type="region of interest" description="Disordered" evidence="4">
    <location>
        <begin position="382"/>
        <end position="406"/>
    </location>
</feature>
<feature type="region of interest" description="Disordered" evidence="4">
    <location>
        <begin position="445"/>
        <end position="477"/>
    </location>
</feature>
<feature type="compositionally biased region" description="Basic and acidic residues" evidence="4">
    <location>
        <begin position="468"/>
        <end position="477"/>
    </location>
</feature>
<dbReference type="Gene3D" id="2.60.120.650">
    <property type="entry name" value="Cupin"/>
    <property type="match status" value="1"/>
</dbReference>
<dbReference type="STRING" id="135651.G0MAL5"/>
<evidence type="ECO:0000256" key="3">
    <source>
        <dbReference type="ARBA" id="ARBA00034483"/>
    </source>
</evidence>
<reference evidence="7" key="1">
    <citation type="submission" date="2011-07" db="EMBL/GenBank/DDBJ databases">
        <authorList>
            <consortium name="Caenorhabditis brenneri Sequencing and Analysis Consortium"/>
            <person name="Wilson R.K."/>
        </authorList>
    </citation>
    <scope>NUCLEOTIDE SEQUENCE [LARGE SCALE GENOMIC DNA]</scope>
    <source>
        <strain evidence="7">PB2801</strain>
    </source>
</reference>
<dbReference type="GO" id="GO:0000978">
    <property type="term" value="F:RNA polymerase II cis-regulatory region sequence-specific DNA binding"/>
    <property type="evidence" value="ECO:0007669"/>
    <property type="project" value="TreeGrafter"/>
</dbReference>
<dbReference type="PANTHER" id="PTHR14017:SF14">
    <property type="entry name" value="JMJC DOMAIN-CONTAINING PROTEIN"/>
    <property type="match status" value="1"/>
</dbReference>
<dbReference type="EMBL" id="GL379788">
    <property type="protein sequence ID" value="EGT40618.1"/>
    <property type="molecule type" value="Genomic_DNA"/>
</dbReference>
<dbReference type="SMART" id="SM00558">
    <property type="entry name" value="JmjC"/>
    <property type="match status" value="1"/>
</dbReference>
<evidence type="ECO:0000313" key="7">
    <source>
        <dbReference type="Proteomes" id="UP000008068"/>
    </source>
</evidence>
<feature type="domain" description="JmjC" evidence="5">
    <location>
        <begin position="1155"/>
        <end position="1316"/>
    </location>
</feature>
<feature type="compositionally biased region" description="Basic and acidic residues" evidence="4">
    <location>
        <begin position="762"/>
        <end position="778"/>
    </location>
</feature>
<dbReference type="Gene3D" id="2.10.110.20">
    <property type="match status" value="1"/>
</dbReference>
<comment type="subcellular location">
    <subcellularLocation>
        <location evidence="1">Nucleus</location>
    </subcellularLocation>
</comment>
<dbReference type="GO" id="GO:0044666">
    <property type="term" value="C:MLL3/4 complex"/>
    <property type="evidence" value="ECO:0007669"/>
    <property type="project" value="TreeGrafter"/>
</dbReference>
<evidence type="ECO:0000256" key="4">
    <source>
        <dbReference type="SAM" id="MobiDB-lite"/>
    </source>
</evidence>
<dbReference type="Pfam" id="PF02373">
    <property type="entry name" value="JmjC"/>
    <property type="match status" value="1"/>
</dbReference>
<dbReference type="InterPro" id="IPR046941">
    <property type="entry name" value="KDM6_GATAL_sf"/>
</dbReference>
<feature type="compositionally biased region" description="Polar residues" evidence="4">
    <location>
        <begin position="456"/>
        <end position="467"/>
    </location>
</feature>
<protein>
    <recommendedName>
        <fullName evidence="5">JmjC domain-containing protein</fullName>
    </recommendedName>
</protein>